<dbReference type="Proteomes" id="UP000887579">
    <property type="component" value="Unplaced"/>
</dbReference>
<evidence type="ECO:0000313" key="1">
    <source>
        <dbReference type="Proteomes" id="UP000887579"/>
    </source>
</evidence>
<organism evidence="1 2">
    <name type="scientific">Panagrolaimus sp. ES5</name>
    <dbReference type="NCBI Taxonomy" id="591445"/>
    <lineage>
        <taxon>Eukaryota</taxon>
        <taxon>Metazoa</taxon>
        <taxon>Ecdysozoa</taxon>
        <taxon>Nematoda</taxon>
        <taxon>Chromadorea</taxon>
        <taxon>Rhabditida</taxon>
        <taxon>Tylenchina</taxon>
        <taxon>Panagrolaimomorpha</taxon>
        <taxon>Panagrolaimoidea</taxon>
        <taxon>Panagrolaimidae</taxon>
        <taxon>Panagrolaimus</taxon>
    </lineage>
</organism>
<sequence>MNEKNEDEIQKLIDKKYCIVLNETTIKYLKEVYSDDNDYCFILSEKDDAKHFQEPMLHYLKDKFYKIGISTYQNEPDISTKLAKEAIIFLECDCHSEKKLIERKCLKSKTPGELQYNKQLFDQESCQDINSDICNDLKSGPKDTIKNVSVPKESSTENLASPESKSIIFVGQTGAGKSTLINSIANYIKYDFDNACQNFMRCCLPLNFQMQTADMKNFTIKAGPENENENFNEGGHSVTQKPQTYTISGNNEIINIIDTPGLGDSRGADQDVINMEYIRTAIIGCEKIDAICFIMPSNTSKLTAHFEVVMRDLLSLFPKTALKNVFFFFTYANSSFFAIGNTAKSLEQFIVKFKETNNAEILFGPENVFCVDSEAFMYFLAIEHQYQYRNRSRESFRDSWEKSKEAINKFFSKLKSVEPIKSTDIKMNYELEKCAVEFSNNLNLSSELKNISNLIAQTFVDNSMSSISFTNRKHFNDAELKESVTAASEFCKKLAKDDILKQKIEQLLQYYYKISFDENDTNFPITPINCKLKTELKEICKSLVKIWKPDETDAIYLNALLCIHCAVYSKEILENLEDSLKILQNHFGTSENREIQQKIEKLLSMFI</sequence>
<proteinExistence type="predicted"/>
<evidence type="ECO:0000313" key="2">
    <source>
        <dbReference type="WBParaSite" id="ES5_v2.g10191.t1"/>
    </source>
</evidence>
<reference evidence="2" key="1">
    <citation type="submission" date="2022-11" db="UniProtKB">
        <authorList>
            <consortium name="WormBaseParasite"/>
        </authorList>
    </citation>
    <scope>IDENTIFICATION</scope>
</reference>
<protein>
    <submittedName>
        <fullName evidence="2">AIG1-type G domain-containing protein</fullName>
    </submittedName>
</protein>
<dbReference type="WBParaSite" id="ES5_v2.g10191.t1">
    <property type="protein sequence ID" value="ES5_v2.g10191.t1"/>
    <property type="gene ID" value="ES5_v2.g10191"/>
</dbReference>
<accession>A0AC34EZH5</accession>
<name>A0AC34EZH5_9BILA</name>